<name>A0A1I6YDG7_9HYPH</name>
<feature type="transmembrane region" description="Helical" evidence="1">
    <location>
        <begin position="14"/>
        <end position="34"/>
    </location>
</feature>
<dbReference type="EMBL" id="FPBD01000001">
    <property type="protein sequence ID" value="SFT48559.1"/>
    <property type="molecule type" value="Genomic_DNA"/>
</dbReference>
<keyword evidence="1" id="KW-1133">Transmembrane helix</keyword>
<dbReference type="AlphaFoldDB" id="A0A1I6YDG7"/>
<protein>
    <submittedName>
        <fullName evidence="2">Uncharacterized protein</fullName>
    </submittedName>
</protein>
<evidence type="ECO:0000256" key="1">
    <source>
        <dbReference type="SAM" id="Phobius"/>
    </source>
</evidence>
<keyword evidence="1" id="KW-0812">Transmembrane</keyword>
<sequence length="62" mass="7085">MSELMTALAAKGDLAHVVLGAWAGTSTSMLLWALKQVIRFNRRFEEFMCELEKLNQLLRMDV</sequence>
<accession>A0A1I6YDG7</accession>
<keyword evidence="3" id="KW-1185">Reference proteome</keyword>
<gene>
    <name evidence="2" type="ORF">SAMN05444141_101803</name>
</gene>
<dbReference type="Proteomes" id="UP000183371">
    <property type="component" value="Unassembled WGS sequence"/>
</dbReference>
<reference evidence="3" key="1">
    <citation type="submission" date="2016-10" db="EMBL/GenBank/DDBJ databases">
        <authorList>
            <person name="Varghese N."/>
            <person name="Submissions S."/>
        </authorList>
    </citation>
    <scope>NUCLEOTIDE SEQUENCE [LARGE SCALE GENOMIC DNA]</scope>
    <source>
        <strain evidence="3">DSM 17465</strain>
    </source>
</reference>
<evidence type="ECO:0000313" key="2">
    <source>
        <dbReference type="EMBL" id="SFT48559.1"/>
    </source>
</evidence>
<organism evidence="2 3">
    <name type="scientific">Pseudovibrio denitrificans</name>
    <dbReference type="NCBI Taxonomy" id="258256"/>
    <lineage>
        <taxon>Bacteria</taxon>
        <taxon>Pseudomonadati</taxon>
        <taxon>Pseudomonadota</taxon>
        <taxon>Alphaproteobacteria</taxon>
        <taxon>Hyphomicrobiales</taxon>
        <taxon>Stappiaceae</taxon>
        <taxon>Pseudovibrio</taxon>
    </lineage>
</organism>
<evidence type="ECO:0000313" key="3">
    <source>
        <dbReference type="Proteomes" id="UP000183371"/>
    </source>
</evidence>
<dbReference type="RefSeq" id="WP_008549698.1">
    <property type="nucleotide sequence ID" value="NZ_FPBD01000001.1"/>
</dbReference>
<proteinExistence type="predicted"/>
<keyword evidence="1" id="KW-0472">Membrane</keyword>